<dbReference type="GO" id="GO:0003796">
    <property type="term" value="F:lysozyme activity"/>
    <property type="evidence" value="ECO:0007669"/>
    <property type="project" value="InterPro"/>
</dbReference>
<proteinExistence type="inferred from homology"/>
<protein>
    <submittedName>
        <fullName evidence="4">Putative glycoside hydrolase</fullName>
    </submittedName>
</protein>
<name>A0A6M3KQY3_9ZZZZ</name>
<organism evidence="4">
    <name type="scientific">viral metagenome</name>
    <dbReference type="NCBI Taxonomy" id="1070528"/>
    <lineage>
        <taxon>unclassified sequences</taxon>
        <taxon>metagenomes</taxon>
        <taxon>organismal metagenomes</taxon>
    </lineage>
</organism>
<dbReference type="EMBL" id="MT142522">
    <property type="protein sequence ID" value="QJA84001.1"/>
    <property type="molecule type" value="Genomic_DNA"/>
</dbReference>
<dbReference type="InterPro" id="IPR017853">
    <property type="entry name" value="GH"/>
</dbReference>
<dbReference type="GO" id="GO:0016998">
    <property type="term" value="P:cell wall macromolecule catabolic process"/>
    <property type="evidence" value="ECO:0007669"/>
    <property type="project" value="InterPro"/>
</dbReference>
<accession>A0A6M3KQY3</accession>
<dbReference type="InterPro" id="IPR002053">
    <property type="entry name" value="Glyco_hydro_25"/>
</dbReference>
<evidence type="ECO:0000256" key="2">
    <source>
        <dbReference type="SAM" id="MobiDB-lite"/>
    </source>
</evidence>
<evidence type="ECO:0000256" key="1">
    <source>
        <dbReference type="ARBA" id="ARBA00010646"/>
    </source>
</evidence>
<keyword evidence="4" id="KW-0378">Hydrolase</keyword>
<dbReference type="PANTHER" id="PTHR34135:SF2">
    <property type="entry name" value="LYSOZYME"/>
    <property type="match status" value="1"/>
</dbReference>
<dbReference type="Pfam" id="PF01183">
    <property type="entry name" value="Glyco_hydro_25"/>
    <property type="match status" value="1"/>
</dbReference>
<dbReference type="PROSITE" id="PS51904">
    <property type="entry name" value="GLYCOSYL_HYDROL_F25_2"/>
    <property type="match status" value="1"/>
</dbReference>
<feature type="compositionally biased region" description="Pro residues" evidence="2">
    <location>
        <begin position="268"/>
        <end position="277"/>
    </location>
</feature>
<dbReference type="AlphaFoldDB" id="A0A6M3KQY3"/>
<dbReference type="GO" id="GO:0009253">
    <property type="term" value="P:peptidoglycan catabolic process"/>
    <property type="evidence" value="ECO:0007669"/>
    <property type="project" value="InterPro"/>
</dbReference>
<evidence type="ECO:0000313" key="4">
    <source>
        <dbReference type="EMBL" id="QJA84001.1"/>
    </source>
</evidence>
<dbReference type="Gene3D" id="3.20.20.80">
    <property type="entry name" value="Glycosidases"/>
    <property type="match status" value="1"/>
</dbReference>
<reference evidence="4" key="1">
    <citation type="submission" date="2020-03" db="EMBL/GenBank/DDBJ databases">
        <title>The deep terrestrial virosphere.</title>
        <authorList>
            <person name="Holmfeldt K."/>
            <person name="Nilsson E."/>
            <person name="Simone D."/>
            <person name="Lopez-Fernandez M."/>
            <person name="Wu X."/>
            <person name="de Brujin I."/>
            <person name="Lundin D."/>
            <person name="Andersson A."/>
            <person name="Bertilsson S."/>
            <person name="Dopson M."/>
        </authorList>
    </citation>
    <scope>NUCLEOTIDE SEQUENCE</scope>
    <source>
        <strain evidence="4">MM415A00233</strain>
        <strain evidence="3">MM415B01817</strain>
    </source>
</reference>
<dbReference type="SUPFAM" id="SSF51445">
    <property type="entry name" value="(Trans)glycosidases"/>
    <property type="match status" value="2"/>
</dbReference>
<sequence>MNKISIHCQSIPGWIPQYLDRGGVSWLKIVDPPEQDPFPGVRIIARGFMPDAEANDLIWQGRDGAQAWYNRWRPWMMARPYVHAFEGPNEPHPMANNYFRAALNEFTVELARLMHADELKLVGMNWSVGWPFEEHAKNLGDGVEACDYLGLHEYSAPAMWDNESWLCLRYRRTIAELKAAGYQVPPVLVTECGIDGGVLGAEEAKKGWAEYTDIAGYVDQLAWYNDRLNEDDYVKAAFVFTTCDWDWYTFNVTEPLAMEMAKRLASSEPPPPPPPEEPGGEMIEGIDVSEWQGAIDWQAVAASGVKFALIRASVGRSDGTIAKDKYFEQNWEGAGQADVLRGPYHCVSDKSLGQARFFKDTVAERVPEIGLWGDFEEAGMSPTRPDLFLEAADRNFGQTADVYSRASFVNPWWPYEWGEGRRWWVASWDVAAPVLPTGVTRWTFWQYTSKGSVPGIVGNVDLDRYNGSLDDLHAEFGLEPPEPPPPPEEQTFRQAVLSRLDAIIELLKRIEAKA</sequence>
<dbReference type="GO" id="GO:0016052">
    <property type="term" value="P:carbohydrate catabolic process"/>
    <property type="evidence" value="ECO:0007669"/>
    <property type="project" value="TreeGrafter"/>
</dbReference>
<gene>
    <name evidence="4" type="ORF">MM415A00233_0003</name>
    <name evidence="3" type="ORF">MM415B01817_0009</name>
</gene>
<feature type="region of interest" description="Disordered" evidence="2">
    <location>
        <begin position="263"/>
        <end position="282"/>
    </location>
</feature>
<evidence type="ECO:0000313" key="3">
    <source>
        <dbReference type="EMBL" id="QJA56626.1"/>
    </source>
</evidence>
<dbReference type="PANTHER" id="PTHR34135">
    <property type="entry name" value="LYSOZYME"/>
    <property type="match status" value="1"/>
</dbReference>
<dbReference type="EMBL" id="MT141230">
    <property type="protein sequence ID" value="QJA56626.1"/>
    <property type="molecule type" value="Genomic_DNA"/>
</dbReference>
<comment type="similarity">
    <text evidence="1">Belongs to the glycosyl hydrolase 25 family.</text>
</comment>